<keyword evidence="6" id="KW-0378">Hydrolase</keyword>
<dbReference type="Pfam" id="PF00009">
    <property type="entry name" value="GTP_EFTU"/>
    <property type="match status" value="1"/>
</dbReference>
<comment type="caution">
    <text evidence="12">The sequence shown here is derived from an EMBL/GenBank/DDBJ whole genome shotgun (WGS) entry which is preliminary data.</text>
</comment>
<gene>
    <name evidence="12" type="ORF">ENO36_01870</name>
</gene>
<dbReference type="Gene3D" id="2.40.30.10">
    <property type="entry name" value="Translation factors"/>
    <property type="match status" value="2"/>
</dbReference>
<dbReference type="EMBL" id="DSFE01000042">
    <property type="protein sequence ID" value="HEU97588.1"/>
    <property type="molecule type" value="Genomic_DNA"/>
</dbReference>
<evidence type="ECO:0000313" key="12">
    <source>
        <dbReference type="EMBL" id="HEU97588.1"/>
    </source>
</evidence>
<dbReference type="SUPFAM" id="SSF50465">
    <property type="entry name" value="EF-Tu/eEF-1alpha/eIF2-gamma C-terminal domain"/>
    <property type="match status" value="1"/>
</dbReference>
<dbReference type="PRINTS" id="PR00315">
    <property type="entry name" value="ELONGATNFCT"/>
</dbReference>
<dbReference type="InterPro" id="IPR009000">
    <property type="entry name" value="Transl_B-barrel_sf"/>
</dbReference>
<dbReference type="InterPro" id="IPR044127">
    <property type="entry name" value="eIF2g_dom_2"/>
</dbReference>
<keyword evidence="4" id="KW-0479">Metal-binding</keyword>
<dbReference type="GO" id="GO:0005829">
    <property type="term" value="C:cytosol"/>
    <property type="evidence" value="ECO:0007669"/>
    <property type="project" value="TreeGrafter"/>
</dbReference>
<proteinExistence type="inferred from homology"/>
<dbReference type="Gene3D" id="3.40.50.300">
    <property type="entry name" value="P-loop containing nucleotide triphosphate hydrolases"/>
    <property type="match status" value="1"/>
</dbReference>
<dbReference type="CDD" id="cd03688">
    <property type="entry name" value="eIF2_gamma_II"/>
    <property type="match status" value="1"/>
</dbReference>
<keyword evidence="7" id="KW-0460">Magnesium</keyword>
<keyword evidence="3 12" id="KW-0396">Initiation factor</keyword>
<dbReference type="PANTHER" id="PTHR42854:SF3">
    <property type="entry name" value="EUKARYOTIC TRANSLATION INITIATION FACTOR 2 SUBUNIT 3-RELATED"/>
    <property type="match status" value="1"/>
</dbReference>
<dbReference type="GO" id="GO:0001731">
    <property type="term" value="P:formation of translation preinitiation complex"/>
    <property type="evidence" value="ECO:0007669"/>
    <property type="project" value="TreeGrafter"/>
</dbReference>
<evidence type="ECO:0000256" key="4">
    <source>
        <dbReference type="ARBA" id="ARBA00022723"/>
    </source>
</evidence>
<dbReference type="SUPFAM" id="SSF50447">
    <property type="entry name" value="Translation proteins"/>
    <property type="match status" value="1"/>
</dbReference>
<keyword evidence="5" id="KW-0547">Nucleotide-binding</keyword>
<dbReference type="NCBIfam" id="TIGR03680">
    <property type="entry name" value="eif2g_arch"/>
    <property type="match status" value="1"/>
</dbReference>
<reference evidence="12" key="1">
    <citation type="journal article" date="2020" name="mSystems">
        <title>Genome- and Community-Level Interaction Insights into Carbon Utilization and Element Cycling Functions of Hydrothermarchaeota in Hydrothermal Sediment.</title>
        <authorList>
            <person name="Zhou Z."/>
            <person name="Liu Y."/>
            <person name="Xu W."/>
            <person name="Pan J."/>
            <person name="Luo Z.H."/>
            <person name="Li M."/>
        </authorList>
    </citation>
    <scope>NUCLEOTIDE SEQUENCE [LARGE SCALE GENOMIC DNA]</scope>
    <source>
        <strain evidence="12">SpSt-1259</strain>
    </source>
</reference>
<dbReference type="InterPro" id="IPR027417">
    <property type="entry name" value="P-loop_NTPase"/>
</dbReference>
<comment type="similarity">
    <text evidence="1">Belongs to the TRAFAC class translation factor GTPase superfamily. Classic translation factor GTPase family. EIF2G subfamily.</text>
</comment>
<dbReference type="EC" id="3.6.5.3" evidence="2"/>
<evidence type="ECO:0000256" key="2">
    <source>
        <dbReference type="ARBA" id="ARBA00011986"/>
    </source>
</evidence>
<feature type="domain" description="Tr-type G" evidence="11">
    <location>
        <begin position="8"/>
        <end position="204"/>
    </location>
</feature>
<comment type="catalytic activity">
    <reaction evidence="10">
        <text>GTP + H2O = GDP + phosphate + H(+)</text>
        <dbReference type="Rhea" id="RHEA:19669"/>
        <dbReference type="ChEBI" id="CHEBI:15377"/>
        <dbReference type="ChEBI" id="CHEBI:15378"/>
        <dbReference type="ChEBI" id="CHEBI:37565"/>
        <dbReference type="ChEBI" id="CHEBI:43474"/>
        <dbReference type="ChEBI" id="CHEBI:58189"/>
        <dbReference type="EC" id="3.6.5.3"/>
    </reaction>
</comment>
<dbReference type="PANTHER" id="PTHR42854">
    <property type="entry name" value="EUKARYOTIC TRANSLATION INITIATION FACTOR 2 SUBUNIT 3 FAMILY MEMBER"/>
    <property type="match status" value="1"/>
</dbReference>
<evidence type="ECO:0000256" key="1">
    <source>
        <dbReference type="ARBA" id="ARBA00005388"/>
    </source>
</evidence>
<dbReference type="CDD" id="cd01888">
    <property type="entry name" value="eIF2_gamma"/>
    <property type="match status" value="1"/>
</dbReference>
<dbReference type="InterPro" id="IPR000795">
    <property type="entry name" value="T_Tr_GTP-bd_dom"/>
</dbReference>
<evidence type="ECO:0000256" key="8">
    <source>
        <dbReference type="ARBA" id="ARBA00022917"/>
    </source>
</evidence>
<evidence type="ECO:0000256" key="10">
    <source>
        <dbReference type="ARBA" id="ARBA00048107"/>
    </source>
</evidence>
<dbReference type="InterPro" id="IPR009001">
    <property type="entry name" value="Transl_elong_EF1A/Init_IF2_C"/>
</dbReference>
<dbReference type="FunFam" id="2.40.30.10:FF:000009">
    <property type="entry name" value="Eukaryotic translation initiation factor 2 subunit gamma"/>
    <property type="match status" value="1"/>
</dbReference>
<evidence type="ECO:0000256" key="6">
    <source>
        <dbReference type="ARBA" id="ARBA00022801"/>
    </source>
</evidence>
<name>A0A7C2UJ64_9CREN</name>
<dbReference type="Pfam" id="PF09173">
    <property type="entry name" value="eIF2_C"/>
    <property type="match status" value="1"/>
</dbReference>
<dbReference type="CDD" id="cd15490">
    <property type="entry name" value="eIF2_gamma_III"/>
    <property type="match status" value="1"/>
</dbReference>
<dbReference type="InterPro" id="IPR015256">
    <property type="entry name" value="eIF2g_C"/>
</dbReference>
<evidence type="ECO:0000256" key="5">
    <source>
        <dbReference type="ARBA" id="ARBA00022741"/>
    </source>
</evidence>
<dbReference type="GO" id="GO:0046872">
    <property type="term" value="F:metal ion binding"/>
    <property type="evidence" value="ECO:0007669"/>
    <property type="project" value="UniProtKB-KW"/>
</dbReference>
<dbReference type="AlphaFoldDB" id="A0A7C2UJ64"/>
<protein>
    <recommendedName>
        <fullName evidence="2">protein-synthesizing GTPase</fullName>
        <ecNumber evidence="2">3.6.5.3</ecNumber>
    </recommendedName>
</protein>
<dbReference type="GO" id="GO:0003924">
    <property type="term" value="F:GTPase activity"/>
    <property type="evidence" value="ECO:0007669"/>
    <property type="project" value="InterPro"/>
</dbReference>
<dbReference type="FunFam" id="2.40.30.10:FF:000075">
    <property type="entry name" value="Translation initiation factor 2 subunit gamma"/>
    <property type="match status" value="1"/>
</dbReference>
<dbReference type="Proteomes" id="UP000885664">
    <property type="component" value="Unassembled WGS sequence"/>
</dbReference>
<dbReference type="InterPro" id="IPR050543">
    <property type="entry name" value="eIF2G"/>
</dbReference>
<dbReference type="InterPro" id="IPR022424">
    <property type="entry name" value="TIF2_gsu"/>
</dbReference>
<keyword evidence="8" id="KW-0648">Protein biosynthesis</keyword>
<evidence type="ECO:0000259" key="11">
    <source>
        <dbReference type="PROSITE" id="PS51722"/>
    </source>
</evidence>
<organism evidence="12">
    <name type="scientific">Fervidicoccus fontis</name>
    <dbReference type="NCBI Taxonomy" id="683846"/>
    <lineage>
        <taxon>Archaea</taxon>
        <taxon>Thermoproteota</taxon>
        <taxon>Thermoprotei</taxon>
        <taxon>Fervidicoccales</taxon>
        <taxon>Fervidicoccaceae</taxon>
        <taxon>Fervidicoccus</taxon>
    </lineage>
</organism>
<dbReference type="GO" id="GO:0000049">
    <property type="term" value="F:tRNA binding"/>
    <property type="evidence" value="ECO:0007669"/>
    <property type="project" value="InterPro"/>
</dbReference>
<evidence type="ECO:0000256" key="9">
    <source>
        <dbReference type="ARBA" id="ARBA00023134"/>
    </source>
</evidence>
<sequence length="412" mass="44652">MSYAEKKQPEVNIGTAGHVDHGKTTLVSALTGIWTSRHSEELKRGMTIKLGYADGAIYKCENIPFPEAYQPFPECPSGSNPKLLRRVSYVDAPGHEVLMATMLAGAAIMDGVLLVIAANERVPQPQTAEHFAALSVIGQKNLIIVQNKVDVVPPERAKENYNEIKKMIEGTWAENAPIIPVSALKRGNIDVLMAAIEKYIPTPERDINKPPLMYVVRSFDANKPGTPPEKMVGGIVGGSLIQGKLSVGDEIVILPGLKIKRPGGREEYEPITSKVVSLRFGELSVETALPGGLVAISTQLDPSITKGDNLVGSVVTKAGNELPVVNEIEAEYHLFERVVGLREKTSVSPIQVREPLMITVGTSVTMGVVTRVSSVSLSVSLRRPIVALPKSRIALSRQVQGRWRLIGWGLIK</sequence>
<keyword evidence="9" id="KW-0342">GTP-binding</keyword>
<dbReference type="GO" id="GO:0003743">
    <property type="term" value="F:translation initiation factor activity"/>
    <property type="evidence" value="ECO:0007669"/>
    <property type="project" value="UniProtKB-KW"/>
</dbReference>
<dbReference type="NCBIfam" id="NF003077">
    <property type="entry name" value="PRK04000.1"/>
    <property type="match status" value="1"/>
</dbReference>
<evidence type="ECO:0000256" key="3">
    <source>
        <dbReference type="ARBA" id="ARBA00022540"/>
    </source>
</evidence>
<accession>A0A7C2UJ64</accession>
<dbReference type="PROSITE" id="PS51722">
    <property type="entry name" value="G_TR_2"/>
    <property type="match status" value="1"/>
</dbReference>
<dbReference type="FunFam" id="3.40.50.300:FF:000065">
    <property type="entry name" value="Eukaryotic translation initiation factor 2 subunit gamma"/>
    <property type="match status" value="1"/>
</dbReference>
<dbReference type="InterPro" id="IPR044128">
    <property type="entry name" value="eIF2g_GTP-bd"/>
</dbReference>
<dbReference type="SUPFAM" id="SSF52540">
    <property type="entry name" value="P-loop containing nucleoside triphosphate hydrolases"/>
    <property type="match status" value="1"/>
</dbReference>
<evidence type="ECO:0000256" key="7">
    <source>
        <dbReference type="ARBA" id="ARBA00022842"/>
    </source>
</evidence>
<dbReference type="GO" id="GO:0005525">
    <property type="term" value="F:GTP binding"/>
    <property type="evidence" value="ECO:0007669"/>
    <property type="project" value="UniProtKB-KW"/>
</dbReference>